<dbReference type="KEGG" id="ccel:CCDG5_1459"/>
<keyword evidence="8 13" id="KW-0812">Transmembrane</keyword>
<evidence type="ECO:0000256" key="2">
    <source>
        <dbReference type="ARBA" id="ARBA00004651"/>
    </source>
</evidence>
<protein>
    <recommendedName>
        <fullName evidence="4">Probable multidrug resistance protein NorM</fullName>
    </recommendedName>
    <alternativeName>
        <fullName evidence="12">Multidrug-efflux transporter</fullName>
    </alternativeName>
</protein>
<evidence type="ECO:0000256" key="9">
    <source>
        <dbReference type="ARBA" id="ARBA00022989"/>
    </source>
</evidence>
<evidence type="ECO:0000256" key="11">
    <source>
        <dbReference type="ARBA" id="ARBA00023136"/>
    </source>
</evidence>
<dbReference type="InterPro" id="IPR048279">
    <property type="entry name" value="MdtK-like"/>
</dbReference>
<dbReference type="PIRSF" id="PIRSF006603">
    <property type="entry name" value="DinF"/>
    <property type="match status" value="1"/>
</dbReference>
<evidence type="ECO:0000313" key="14">
    <source>
        <dbReference type="EMBL" id="CDZ24569.1"/>
    </source>
</evidence>
<gene>
    <name evidence="14" type="ORF">CCDG5_1459</name>
</gene>
<evidence type="ECO:0000256" key="10">
    <source>
        <dbReference type="ARBA" id="ARBA00023065"/>
    </source>
</evidence>
<dbReference type="PATRIC" id="fig|29343.3.peg.1537"/>
<evidence type="ECO:0000256" key="1">
    <source>
        <dbReference type="ARBA" id="ARBA00003408"/>
    </source>
</evidence>
<feature type="transmembrane region" description="Helical" evidence="13">
    <location>
        <begin position="412"/>
        <end position="434"/>
    </location>
</feature>
<feature type="transmembrane region" description="Helical" evidence="13">
    <location>
        <begin position="193"/>
        <end position="217"/>
    </location>
</feature>
<proteinExistence type="inferred from homology"/>
<keyword evidence="7" id="KW-1003">Cell membrane</keyword>
<dbReference type="GO" id="GO:0015297">
    <property type="term" value="F:antiporter activity"/>
    <property type="evidence" value="ECO:0007669"/>
    <property type="project" value="UniProtKB-KW"/>
</dbReference>
<feature type="transmembrane region" description="Helical" evidence="13">
    <location>
        <begin position="12"/>
        <end position="30"/>
    </location>
</feature>
<keyword evidence="15" id="KW-1185">Reference proteome</keyword>
<dbReference type="HOGENOM" id="CLU_012893_5_0_9"/>
<feature type="transmembrane region" description="Helical" evidence="13">
    <location>
        <begin position="136"/>
        <end position="158"/>
    </location>
</feature>
<evidence type="ECO:0000256" key="6">
    <source>
        <dbReference type="ARBA" id="ARBA00022449"/>
    </source>
</evidence>
<feature type="transmembrane region" description="Helical" evidence="13">
    <location>
        <begin position="95"/>
        <end position="116"/>
    </location>
</feature>
<comment type="similarity">
    <text evidence="3">Belongs to the multi antimicrobial extrusion (MATE) (TC 2.A.66.1) family.</text>
</comment>
<evidence type="ECO:0000256" key="7">
    <source>
        <dbReference type="ARBA" id="ARBA00022475"/>
    </source>
</evidence>
<dbReference type="PANTHER" id="PTHR43298">
    <property type="entry name" value="MULTIDRUG RESISTANCE PROTEIN NORM-RELATED"/>
    <property type="match status" value="1"/>
</dbReference>
<dbReference type="PANTHER" id="PTHR43298:SF2">
    <property type="entry name" value="FMN_FAD EXPORTER YEEO-RELATED"/>
    <property type="match status" value="1"/>
</dbReference>
<dbReference type="InterPro" id="IPR002528">
    <property type="entry name" value="MATE_fam"/>
</dbReference>
<evidence type="ECO:0000256" key="3">
    <source>
        <dbReference type="ARBA" id="ARBA00010199"/>
    </source>
</evidence>
<evidence type="ECO:0000256" key="5">
    <source>
        <dbReference type="ARBA" id="ARBA00022448"/>
    </source>
</evidence>
<name>A0A078KTW4_9FIRM</name>
<dbReference type="GO" id="GO:0006811">
    <property type="term" value="P:monoatomic ion transport"/>
    <property type="evidence" value="ECO:0007669"/>
    <property type="project" value="UniProtKB-KW"/>
</dbReference>
<dbReference type="GO" id="GO:0005886">
    <property type="term" value="C:plasma membrane"/>
    <property type="evidence" value="ECO:0007669"/>
    <property type="project" value="UniProtKB-SubCell"/>
</dbReference>
<feature type="transmembrane region" description="Helical" evidence="13">
    <location>
        <begin position="320"/>
        <end position="338"/>
    </location>
</feature>
<dbReference type="EMBL" id="LM995447">
    <property type="protein sequence ID" value="CDZ24569.1"/>
    <property type="molecule type" value="Genomic_DNA"/>
</dbReference>
<dbReference type="AlphaFoldDB" id="A0A078KTW4"/>
<evidence type="ECO:0000256" key="8">
    <source>
        <dbReference type="ARBA" id="ARBA00022692"/>
    </source>
</evidence>
<dbReference type="NCBIfam" id="TIGR00797">
    <property type="entry name" value="matE"/>
    <property type="match status" value="1"/>
</dbReference>
<evidence type="ECO:0000256" key="12">
    <source>
        <dbReference type="ARBA" id="ARBA00031636"/>
    </source>
</evidence>
<evidence type="ECO:0000256" key="13">
    <source>
        <dbReference type="SAM" id="Phobius"/>
    </source>
</evidence>
<accession>A0A078KTW4</accession>
<dbReference type="OrthoDB" id="9776324at2"/>
<keyword evidence="9 13" id="KW-1133">Transmembrane helix</keyword>
<feature type="transmembrane region" description="Helical" evidence="13">
    <location>
        <begin position="62"/>
        <end position="83"/>
    </location>
</feature>
<comment type="subcellular location">
    <subcellularLocation>
        <location evidence="2">Cell membrane</location>
        <topology evidence="2">Multi-pass membrane protein</topology>
    </subcellularLocation>
</comment>
<keyword evidence="6" id="KW-0050">Antiport</keyword>
<evidence type="ECO:0000313" key="15">
    <source>
        <dbReference type="Proteomes" id="UP000032431"/>
    </source>
</evidence>
<sequence length="456" mass="49306">MRNNIKDMTSGNPVGLLLTFSLPMLIGNIFQQFYNIIDSIIVGKYIGADALAAVGATGSVQFLFFSLCNGMSAGIGIIISQYFGAKDEEYVKRSIANSVYVMLAAAVLMSLVGFFLSRPVLQLLGTPDNIIGDSDLFLKTTSIGIIAIAAYNCISAILRSLGDSVTPLIFLTASIVVNILLDFLFVLDFKWGVFGTALATIIAQVAAALGSLAFALVKNPHFKIPKDYLRPDIGIIQLCVKLGLPTALQSSMIAFSCVILQSVVNSFGSVVVAAFTVTSRIEQIVQQPYNSIGSAVSTYTGQNIGAGYIDRVREGYRKSYIIIGVFTLCMLPMAQFLGRPIMRLFVSEADVIEIGSTALKITSLCYFPLGVIYITRGLLNGAGDTIYSFINGIIEITCRIGLSEPLTKISQIGVWGIWIATALTWLITGAASVIRYLQGKWTEKSVVRQKYEQSEC</sequence>
<keyword evidence="10" id="KW-0406">Ion transport</keyword>
<organism evidence="14 15">
    <name type="scientific">[Clostridium] cellulosi</name>
    <dbReference type="NCBI Taxonomy" id="29343"/>
    <lineage>
        <taxon>Bacteria</taxon>
        <taxon>Bacillati</taxon>
        <taxon>Bacillota</taxon>
        <taxon>Clostridia</taxon>
        <taxon>Eubacteriales</taxon>
        <taxon>Oscillospiraceae</taxon>
        <taxon>Oscillospiraceae incertae sedis</taxon>
    </lineage>
</organism>
<dbReference type="Proteomes" id="UP000032431">
    <property type="component" value="Chromosome I"/>
</dbReference>
<comment type="function">
    <text evidence="1">Multidrug efflux pump.</text>
</comment>
<evidence type="ECO:0000256" key="4">
    <source>
        <dbReference type="ARBA" id="ARBA00020268"/>
    </source>
</evidence>
<feature type="transmembrane region" description="Helical" evidence="13">
    <location>
        <begin position="165"/>
        <end position="187"/>
    </location>
</feature>
<dbReference type="InterPro" id="IPR050222">
    <property type="entry name" value="MATE_MdtK"/>
</dbReference>
<keyword evidence="11 13" id="KW-0472">Membrane</keyword>
<dbReference type="STRING" id="29343.CCDG5_1459"/>
<dbReference type="CDD" id="cd13138">
    <property type="entry name" value="MATE_yoeA_like"/>
    <property type="match status" value="1"/>
</dbReference>
<keyword evidence="5" id="KW-0813">Transport</keyword>
<dbReference type="Pfam" id="PF01554">
    <property type="entry name" value="MatE"/>
    <property type="match status" value="2"/>
</dbReference>
<feature type="transmembrane region" description="Helical" evidence="13">
    <location>
        <begin position="253"/>
        <end position="277"/>
    </location>
</feature>
<dbReference type="GO" id="GO:0042910">
    <property type="term" value="F:xenobiotic transmembrane transporter activity"/>
    <property type="evidence" value="ECO:0007669"/>
    <property type="project" value="InterPro"/>
</dbReference>
<reference evidence="15" key="1">
    <citation type="submission" date="2014-07" db="EMBL/GenBank/DDBJ databases">
        <authorList>
            <person name="Wibberg D."/>
        </authorList>
    </citation>
    <scope>NUCLEOTIDE SEQUENCE [LARGE SCALE GENOMIC DNA]</scope>
    <source>
        <strain evidence="15">DG5</strain>
    </source>
</reference>